<organism evidence="3 4">
    <name type="scientific">Alternaria atra</name>
    <dbReference type="NCBI Taxonomy" id="119953"/>
    <lineage>
        <taxon>Eukaryota</taxon>
        <taxon>Fungi</taxon>
        <taxon>Dikarya</taxon>
        <taxon>Ascomycota</taxon>
        <taxon>Pezizomycotina</taxon>
        <taxon>Dothideomycetes</taxon>
        <taxon>Pleosporomycetidae</taxon>
        <taxon>Pleosporales</taxon>
        <taxon>Pleosporineae</taxon>
        <taxon>Pleosporaceae</taxon>
        <taxon>Alternaria</taxon>
        <taxon>Alternaria sect. Ulocladioides</taxon>
    </lineage>
</organism>
<feature type="coiled-coil region" evidence="1">
    <location>
        <begin position="422"/>
        <end position="456"/>
    </location>
</feature>
<feature type="compositionally biased region" description="Basic and acidic residues" evidence="2">
    <location>
        <begin position="297"/>
        <end position="307"/>
    </location>
</feature>
<gene>
    <name evidence="3" type="ORF">ALTATR162_LOCUS4586</name>
</gene>
<dbReference type="AlphaFoldDB" id="A0A8J2I0W5"/>
<feature type="compositionally biased region" description="Polar residues" evidence="2">
    <location>
        <begin position="31"/>
        <end position="40"/>
    </location>
</feature>
<comment type="caution">
    <text evidence="3">The sequence shown here is derived from an EMBL/GenBank/DDBJ whole genome shotgun (WGS) entry which is preliminary data.</text>
</comment>
<feature type="region of interest" description="Disordered" evidence="2">
    <location>
        <begin position="145"/>
        <end position="177"/>
    </location>
</feature>
<feature type="compositionally biased region" description="Low complexity" evidence="2">
    <location>
        <begin position="745"/>
        <end position="755"/>
    </location>
</feature>
<feature type="region of interest" description="Disordered" evidence="2">
    <location>
        <begin position="221"/>
        <end position="266"/>
    </location>
</feature>
<evidence type="ECO:0000313" key="4">
    <source>
        <dbReference type="Proteomes" id="UP000676310"/>
    </source>
</evidence>
<dbReference type="Proteomes" id="UP000676310">
    <property type="component" value="Unassembled WGS sequence"/>
</dbReference>
<feature type="compositionally biased region" description="Acidic residues" evidence="2">
    <location>
        <begin position="221"/>
        <end position="254"/>
    </location>
</feature>
<feature type="coiled-coil region" evidence="1">
    <location>
        <begin position="666"/>
        <end position="693"/>
    </location>
</feature>
<evidence type="ECO:0000256" key="2">
    <source>
        <dbReference type="SAM" id="MobiDB-lite"/>
    </source>
</evidence>
<keyword evidence="1" id="KW-0175">Coiled coil</keyword>
<accession>A0A8J2I0W5</accession>
<dbReference type="GeneID" id="67016269"/>
<feature type="compositionally biased region" description="Polar residues" evidence="2">
    <location>
        <begin position="255"/>
        <end position="264"/>
    </location>
</feature>
<feature type="compositionally biased region" description="Polar residues" evidence="2">
    <location>
        <begin position="145"/>
        <end position="162"/>
    </location>
</feature>
<feature type="region of interest" description="Disordered" evidence="2">
    <location>
        <begin position="279"/>
        <end position="307"/>
    </location>
</feature>
<feature type="compositionally biased region" description="Basic and acidic residues" evidence="2">
    <location>
        <begin position="53"/>
        <end position="68"/>
    </location>
</feature>
<reference evidence="3" key="1">
    <citation type="submission" date="2021-05" db="EMBL/GenBank/DDBJ databases">
        <authorList>
            <person name="Stam R."/>
        </authorList>
    </citation>
    <scope>NUCLEOTIDE SEQUENCE</scope>
    <source>
        <strain evidence="3">CS162</strain>
    </source>
</reference>
<feature type="coiled-coil region" evidence="1">
    <location>
        <begin position="506"/>
        <end position="540"/>
    </location>
</feature>
<feature type="region of interest" description="Disordered" evidence="2">
    <location>
        <begin position="194"/>
        <end position="213"/>
    </location>
</feature>
<dbReference type="OrthoDB" id="3685769at2759"/>
<feature type="region of interest" description="Disordered" evidence="2">
    <location>
        <begin position="736"/>
        <end position="774"/>
    </location>
</feature>
<keyword evidence="4" id="KW-1185">Reference proteome</keyword>
<evidence type="ECO:0000313" key="3">
    <source>
        <dbReference type="EMBL" id="CAG5156793.1"/>
    </source>
</evidence>
<sequence>MSQPYEFGKQDSVSGDGLTDALGMNGKARQRSSNHSSQFGESDEPTSPNPLGEHADADATHGREKEQNEETQSGSIVKEPIYEGEQNTSRPSLQSNVSSFAAPTKASEAKKNEKIELASFVKKIYSTNELAIRSNNAMRQHSVSVLDNQRSSLKQRSVTTSTHIREEENAVDHSPPYMKLQSKNMRCHSLASTISDRSAGEEGIQGEVEKPPSLEKELLEEELPDEQAQEEEVQEEEEPCMQEQKELEEVEEPSTEFQEPQEQKSPLAKDIMAWTSQGGRVTDLEEQVATTQGQIESESRNGTEADEKCSVVISTDIDDIALGKTTADMEELEAGLEDAKRQRDEVMMRCETVQRDLQTVKDDAEKLQQKHNKLIVQLQHSEELIAARNVREPNLPALEAVEAVEAENKRLQVAVGKTRLELNNANACCENLDDQLRDAQEKLNNQETSIKELCEIIDLVSQSMSQGVDIPVPQSEELSQSLVQASEIERLRIKIAQLIGGYGKDFKNWHEKNEELERQIADQESEISRLEKTMDIQRRELLSPGLQSPMFPQAMQMDRDEFQQYYERERLKRKGAEQELAKAKKLLSHIHPENEKLQSDLTNAQEELADLRPRAEKLEQDVKGWKQDSEEKNLQLEERTRAFEASTDQQKQETLRYIKDYYNKTKDETHWEVQGLQKKLAALDEERVGLKRAFKQAKMDIARLGDCVTRLRKRNKARDAHIGNVQQAFMCGEEFPTLESDDDTSSSTSASTISSLTHPLDRVNRPPSIPRCHLPTTIGARNAVIATYHQELEELREQELFNVIVKPPVSTKNKNGAAYNEIMERVREWKMGSSYSPRKLGWGELRRKSPWERWDGEMWAKEFATGKDVDVLKERGLWHET</sequence>
<feature type="coiled-coil region" evidence="1">
    <location>
        <begin position="566"/>
        <end position="635"/>
    </location>
</feature>
<dbReference type="RefSeq" id="XP_043168136.1">
    <property type="nucleotide sequence ID" value="XM_043312201.1"/>
</dbReference>
<protein>
    <submittedName>
        <fullName evidence="3">Uncharacterized protein</fullName>
    </submittedName>
</protein>
<dbReference type="EMBL" id="CAJRGZ010000017">
    <property type="protein sequence ID" value="CAG5156793.1"/>
    <property type="molecule type" value="Genomic_DNA"/>
</dbReference>
<name>A0A8J2I0W5_9PLEO</name>
<feature type="compositionally biased region" description="Polar residues" evidence="2">
    <location>
        <begin position="85"/>
        <end position="101"/>
    </location>
</feature>
<evidence type="ECO:0000256" key="1">
    <source>
        <dbReference type="SAM" id="Coils"/>
    </source>
</evidence>
<proteinExistence type="predicted"/>
<feature type="region of interest" description="Disordered" evidence="2">
    <location>
        <begin position="1"/>
        <end position="111"/>
    </location>
</feature>